<keyword evidence="7" id="KW-0255">Endonuclease</keyword>
<evidence type="ECO:0000256" key="12">
    <source>
        <dbReference type="ARBA" id="ARBA00023204"/>
    </source>
</evidence>
<keyword evidence="9" id="KW-0378">Hydrolase</keyword>
<protein>
    <recommendedName>
        <fullName evidence="4">Crossover junction endodeoxyribonuclease RusA</fullName>
        <ecNumber evidence="15">3.1.21.10</ecNumber>
    </recommendedName>
    <alternativeName>
        <fullName evidence="16">Holliday junction nuclease RusA</fullName>
    </alternativeName>
    <alternativeName>
        <fullName evidence="17">Holliday junction resolvase</fullName>
    </alternativeName>
</protein>
<evidence type="ECO:0000256" key="5">
    <source>
        <dbReference type="ARBA" id="ARBA00022722"/>
    </source>
</evidence>
<comment type="function">
    <text evidence="13">Endonuclease that resolves Holliday junction intermediates made during homologous genetic recombination and DNA repair. Exhibits sequence and structure-selective cleavage of four-way DNA junctions, where it introduces symmetrical nicks in two strands of the same polarity at the 5' side of CC dinucleotides. Corrects the defects in genetic recombination and DNA repair associated with inactivation of RuvAB or RuvC.</text>
</comment>
<evidence type="ECO:0000256" key="2">
    <source>
        <dbReference type="ARBA" id="ARBA00008865"/>
    </source>
</evidence>
<name>A0ABZ1USH1_9BURK</name>
<dbReference type="EC" id="3.1.21.10" evidence="15"/>
<evidence type="ECO:0000256" key="7">
    <source>
        <dbReference type="ARBA" id="ARBA00022759"/>
    </source>
</evidence>
<dbReference type="Pfam" id="PF05866">
    <property type="entry name" value="RusA"/>
    <property type="match status" value="1"/>
</dbReference>
<evidence type="ECO:0000256" key="13">
    <source>
        <dbReference type="ARBA" id="ARBA00024745"/>
    </source>
</evidence>
<accession>A0ABZ1USH1</accession>
<dbReference type="InterPro" id="IPR008822">
    <property type="entry name" value="Endonuclease_RusA-like"/>
</dbReference>
<evidence type="ECO:0000313" key="19">
    <source>
        <dbReference type="Proteomes" id="UP000321323"/>
    </source>
</evidence>
<comment type="similarity">
    <text evidence="2">Belongs to the RusA family.</text>
</comment>
<dbReference type="SUPFAM" id="SSF103084">
    <property type="entry name" value="Holliday junction resolvase RusA"/>
    <property type="match status" value="1"/>
</dbReference>
<dbReference type="Proteomes" id="UP000321323">
    <property type="component" value="Chromosome"/>
</dbReference>
<evidence type="ECO:0000256" key="4">
    <source>
        <dbReference type="ARBA" id="ARBA00014885"/>
    </source>
</evidence>
<dbReference type="Gene3D" id="3.30.1330.70">
    <property type="entry name" value="Holliday junction resolvase RusA"/>
    <property type="match status" value="1"/>
</dbReference>
<keyword evidence="6" id="KW-0479">Metal-binding</keyword>
<evidence type="ECO:0000256" key="10">
    <source>
        <dbReference type="ARBA" id="ARBA00022842"/>
    </source>
</evidence>
<dbReference type="InterPro" id="IPR016281">
    <property type="entry name" value="Endonuclease_RusA"/>
</dbReference>
<keyword evidence="5" id="KW-0540">Nuclease</keyword>
<comment type="cofactor">
    <cofactor evidence="1">
        <name>Mg(2+)</name>
        <dbReference type="ChEBI" id="CHEBI:18420"/>
    </cofactor>
</comment>
<evidence type="ECO:0000256" key="16">
    <source>
        <dbReference type="ARBA" id="ARBA00030920"/>
    </source>
</evidence>
<comment type="subunit">
    <text evidence="3">Homodimer.</text>
</comment>
<keyword evidence="8" id="KW-0227">DNA damage</keyword>
<evidence type="ECO:0000256" key="6">
    <source>
        <dbReference type="ARBA" id="ARBA00022723"/>
    </source>
</evidence>
<evidence type="ECO:0000313" key="18">
    <source>
        <dbReference type="EMBL" id="WUR15692.1"/>
    </source>
</evidence>
<gene>
    <name evidence="18" type="ORF">E7V67_011490</name>
</gene>
<comment type="catalytic activity">
    <reaction evidence="14">
        <text>Endonucleolytic cleavage at a junction such as a reciprocal single-stranded crossover between two homologous DNA duplexes (Holliday junction).</text>
        <dbReference type="EC" id="3.1.21.10"/>
    </reaction>
</comment>
<evidence type="ECO:0000256" key="15">
    <source>
        <dbReference type="ARBA" id="ARBA00029488"/>
    </source>
</evidence>
<proteinExistence type="inferred from homology"/>
<keyword evidence="12" id="KW-0234">DNA repair</keyword>
<evidence type="ECO:0000256" key="3">
    <source>
        <dbReference type="ARBA" id="ARBA00011738"/>
    </source>
</evidence>
<evidence type="ECO:0000256" key="9">
    <source>
        <dbReference type="ARBA" id="ARBA00022801"/>
    </source>
</evidence>
<dbReference type="EMBL" id="CP136508">
    <property type="protein sequence ID" value="WUR15692.1"/>
    <property type="molecule type" value="Genomic_DNA"/>
</dbReference>
<organism evidence="18 19">
    <name type="scientific">[Empedobacter] haloabium</name>
    <dbReference type="NCBI Taxonomy" id="592317"/>
    <lineage>
        <taxon>Bacteria</taxon>
        <taxon>Pseudomonadati</taxon>
        <taxon>Pseudomonadota</taxon>
        <taxon>Betaproteobacteria</taxon>
        <taxon>Burkholderiales</taxon>
        <taxon>Oxalobacteraceae</taxon>
        <taxon>Telluria group</taxon>
        <taxon>Telluria group incertae sedis</taxon>
    </lineage>
</organism>
<keyword evidence="11" id="KW-0233">DNA recombination</keyword>
<evidence type="ECO:0000256" key="17">
    <source>
        <dbReference type="ARBA" id="ARBA00031953"/>
    </source>
</evidence>
<sequence length="119" mass="12935">MIALTLPLPPTINTYYGMRPRGGRFVKPAGLAFRKAVADIVAAAGTPKLEGRVALFVAIHPADRRGQDLDNRAKSLQDALTHAGVWADDEQIDDLHLVRREVIKGGLVKVVITELKETA</sequence>
<dbReference type="InterPro" id="IPR036614">
    <property type="entry name" value="RusA-like_sf"/>
</dbReference>
<reference evidence="18 19" key="1">
    <citation type="journal article" date="2019" name="Int. J. Syst. Evol. Microbiol.">
        <title>The Draft Whole-Genome Sequence of the Antibiotic Producer Empedobacter haloabium ATCC 31962 Provides Indications for Its Taxonomic Reclassification.</title>
        <authorList>
            <person name="Miess H."/>
            <person name="Arlt P."/>
            <person name="Apel A.K."/>
            <person name="Weber T."/>
            <person name="Nieselt K."/>
            <person name="Hanssen F."/>
            <person name="Czemmel S."/>
            <person name="Nahnsen S."/>
            <person name="Gross H."/>
        </authorList>
    </citation>
    <scope>NUCLEOTIDE SEQUENCE [LARGE SCALE GENOMIC DNA]</scope>
    <source>
        <strain evidence="18 19">ATCC 31962</strain>
    </source>
</reference>
<dbReference type="PIRSF" id="PIRSF001007">
    <property type="entry name" value="RusA"/>
    <property type="match status" value="1"/>
</dbReference>
<keyword evidence="19" id="KW-1185">Reference proteome</keyword>
<keyword evidence="10" id="KW-0460">Magnesium</keyword>
<evidence type="ECO:0000256" key="8">
    <source>
        <dbReference type="ARBA" id="ARBA00022763"/>
    </source>
</evidence>
<evidence type="ECO:0000256" key="11">
    <source>
        <dbReference type="ARBA" id="ARBA00023172"/>
    </source>
</evidence>
<evidence type="ECO:0000256" key="1">
    <source>
        <dbReference type="ARBA" id="ARBA00001946"/>
    </source>
</evidence>
<evidence type="ECO:0000256" key="14">
    <source>
        <dbReference type="ARBA" id="ARBA00029354"/>
    </source>
</evidence>